<dbReference type="SMART" id="SM00028">
    <property type="entry name" value="TPR"/>
    <property type="match status" value="2"/>
</dbReference>
<dbReference type="Pfam" id="PF13432">
    <property type="entry name" value="TPR_16"/>
    <property type="match status" value="1"/>
</dbReference>
<evidence type="ECO:0000313" key="3">
    <source>
        <dbReference type="EMBL" id="ETO02972.1"/>
    </source>
</evidence>
<comment type="caution">
    <text evidence="3">The sequence shown here is derived from an EMBL/GenBank/DDBJ whole genome shotgun (WGS) entry which is preliminary data.</text>
</comment>
<dbReference type="PROSITE" id="PS50005">
    <property type="entry name" value="TPR"/>
    <property type="match status" value="2"/>
</dbReference>
<dbReference type="Proteomes" id="UP000023152">
    <property type="component" value="Unassembled WGS sequence"/>
</dbReference>
<keyword evidence="1" id="KW-0802">TPR repeat</keyword>
<dbReference type="Gene3D" id="1.25.40.10">
    <property type="entry name" value="Tetratricopeptide repeat domain"/>
    <property type="match status" value="1"/>
</dbReference>
<dbReference type="InterPro" id="IPR019734">
    <property type="entry name" value="TPR_rpt"/>
</dbReference>
<gene>
    <name evidence="3" type="ORF">RFI_34438</name>
</gene>
<feature type="repeat" description="TPR" evidence="1">
    <location>
        <begin position="27"/>
        <end position="60"/>
    </location>
</feature>
<feature type="repeat" description="TPR" evidence="1">
    <location>
        <begin position="61"/>
        <end position="94"/>
    </location>
</feature>
<protein>
    <submittedName>
        <fullName evidence="3">TPR repeat protein</fullName>
    </submittedName>
</protein>
<evidence type="ECO:0000256" key="2">
    <source>
        <dbReference type="SAM" id="SignalP"/>
    </source>
</evidence>
<name>X6LPB3_RETFI</name>
<dbReference type="InterPro" id="IPR011990">
    <property type="entry name" value="TPR-like_helical_dom_sf"/>
</dbReference>
<dbReference type="EMBL" id="ASPP01034475">
    <property type="protein sequence ID" value="ETO02972.1"/>
    <property type="molecule type" value="Genomic_DNA"/>
</dbReference>
<dbReference type="SUPFAM" id="SSF48452">
    <property type="entry name" value="TPR-like"/>
    <property type="match status" value="1"/>
</dbReference>
<reference evidence="3 4" key="1">
    <citation type="journal article" date="2013" name="Curr. Biol.">
        <title>The Genome of the Foraminiferan Reticulomyxa filosa.</title>
        <authorList>
            <person name="Glockner G."/>
            <person name="Hulsmann N."/>
            <person name="Schleicher M."/>
            <person name="Noegel A.A."/>
            <person name="Eichinger L."/>
            <person name="Gallinger C."/>
            <person name="Pawlowski J."/>
            <person name="Sierra R."/>
            <person name="Euteneuer U."/>
            <person name="Pillet L."/>
            <person name="Moustafa A."/>
            <person name="Platzer M."/>
            <person name="Groth M."/>
            <person name="Szafranski K."/>
            <person name="Schliwa M."/>
        </authorList>
    </citation>
    <scope>NUCLEOTIDE SEQUENCE [LARGE SCALE GENOMIC DNA]</scope>
</reference>
<proteinExistence type="predicted"/>
<accession>X6LPB3</accession>
<organism evidence="3 4">
    <name type="scientific">Reticulomyxa filosa</name>
    <dbReference type="NCBI Taxonomy" id="46433"/>
    <lineage>
        <taxon>Eukaryota</taxon>
        <taxon>Sar</taxon>
        <taxon>Rhizaria</taxon>
        <taxon>Retaria</taxon>
        <taxon>Foraminifera</taxon>
        <taxon>Monothalamids</taxon>
        <taxon>Reticulomyxidae</taxon>
        <taxon>Reticulomyxa</taxon>
    </lineage>
</organism>
<feature type="signal peptide" evidence="2">
    <location>
        <begin position="1"/>
        <end position="20"/>
    </location>
</feature>
<sequence length="319" mass="35625">MNKIGILAILVVFFPFVSLALPSTNRLEEHLKIATQYYKQGKLALAEAECKKAVELDPKDAIAHGILGSVYNNQGKLALAEAECKKAIELDPKNLTWPAPQNIYSADEFDPSLTPTEEQLGAYDMNPKLPISSAEKVAYLDDVKTVEDFGKEAEEARIEELSIIILKSKIGNLPTGLFSPAIDYADRIAQAVGIGRGLAAKATDAFREVQKYEIKRLAKMGSDLKTAYKMASDTRDTLNSIKERLDAQHARAMRKQIKVQAKKAWVSLYGDARDFEGHFNLWFKNQKKYAKQPGANNLDANKQLDVLEKKLEEKLEYGF</sequence>
<evidence type="ECO:0000313" key="4">
    <source>
        <dbReference type="Proteomes" id="UP000023152"/>
    </source>
</evidence>
<dbReference type="AlphaFoldDB" id="X6LPB3"/>
<feature type="chain" id="PRO_5004974872" evidence="2">
    <location>
        <begin position="21"/>
        <end position="319"/>
    </location>
</feature>
<keyword evidence="2" id="KW-0732">Signal</keyword>
<keyword evidence="4" id="KW-1185">Reference proteome</keyword>
<evidence type="ECO:0000256" key="1">
    <source>
        <dbReference type="PROSITE-ProRule" id="PRU00339"/>
    </source>
</evidence>